<feature type="transmembrane region" description="Helical" evidence="5">
    <location>
        <begin position="254"/>
        <end position="272"/>
    </location>
</feature>
<keyword evidence="4" id="KW-0333">Golgi apparatus</keyword>
<feature type="domain" description="Rab-GAP TBC" evidence="6">
    <location>
        <begin position="70"/>
        <end position="251"/>
    </location>
</feature>
<evidence type="ECO:0000256" key="4">
    <source>
        <dbReference type="ARBA" id="ARBA00023034"/>
    </source>
</evidence>
<dbReference type="InterPro" id="IPR035969">
    <property type="entry name" value="Rab-GAP_TBC_sf"/>
</dbReference>
<dbReference type="SUPFAM" id="SSF47923">
    <property type="entry name" value="Ypt/Rab-GAP domain of gyp1p"/>
    <property type="match status" value="1"/>
</dbReference>
<keyword evidence="9" id="KW-1185">Reference proteome</keyword>
<dbReference type="Proteomes" id="UP001159363">
    <property type="component" value="Chromosome 1"/>
</dbReference>
<evidence type="ECO:0000313" key="8">
    <source>
        <dbReference type="EMBL" id="KAJ8895741.1"/>
    </source>
</evidence>
<evidence type="ECO:0000256" key="1">
    <source>
        <dbReference type="ARBA" id="ARBA00004601"/>
    </source>
</evidence>
<dbReference type="Pfam" id="PF00566">
    <property type="entry name" value="RabGAP-TBC"/>
    <property type="match status" value="1"/>
</dbReference>
<name>A0ABQ9IGG0_9NEOP</name>
<evidence type="ECO:0000259" key="6">
    <source>
        <dbReference type="PROSITE" id="PS50086"/>
    </source>
</evidence>
<dbReference type="Gene3D" id="3.40.250.10">
    <property type="entry name" value="Rhodanese-like domain"/>
    <property type="match status" value="1"/>
</dbReference>
<dbReference type="PANTHER" id="PTHR13297">
    <property type="entry name" value="TBC1 DOMAIN FAMILY MEMBER 23-RELATED"/>
    <property type="match status" value="1"/>
</dbReference>
<comment type="caution">
    <text evidence="8">The sequence shown here is derived from an EMBL/GenBank/DDBJ whole genome shotgun (WGS) entry which is preliminary data.</text>
</comment>
<evidence type="ECO:0000259" key="7">
    <source>
        <dbReference type="PROSITE" id="PS50206"/>
    </source>
</evidence>
<keyword evidence="5" id="KW-1133">Transmembrane helix</keyword>
<dbReference type="SMART" id="SM00164">
    <property type="entry name" value="TBC"/>
    <property type="match status" value="1"/>
</dbReference>
<gene>
    <name evidence="8" type="ORF">PR048_001079</name>
</gene>
<dbReference type="PROSITE" id="PS50086">
    <property type="entry name" value="TBC_RABGAP"/>
    <property type="match status" value="1"/>
</dbReference>
<sequence>MNTNSRYTRCVLIFTENIAISPAPRALYELHPAASAPFKNAFTYRMLDLETALLEDCSAAAIYNICKGRSVPEGVRAEVWQACLDVQNKGNQMLLFNDIFDLPEQSVLRDDCHQFVANLGNEDEDKVSVVSDLESILTHYCKSNSVQYERGNGWVEIMLPLIALKLPRWHTYNLFEAIKHRYVPRSCKKNGPVFHLFRLLLLYHDPELCSFLDTMRISPDLYCLSWFQSLFAATCNLPAVLCMWDLYFQQADPFFVFFLALVIIVNARMQIFSMKGESKQVVVDMLAAMPCALEADDVTDFCSLAQYYALKTPCSFKEELQISMFSFLELLKCRDLGDGKNLSDVLFPCGDCLEHEAEARNLSQALCLPVSAHELVENTASPELMPEMLRFFLVDCRPAEQYNAGHLPTAFHLDCNLMLQEPAAFLTAVQGLLTAQRQALAARSAAGGEHLCFLGSGRLEEDQYTHMVVASFLQKHTHYVSMLTGGYMGHLLADRSPVCHPKLNAQLMTWPKLTTQAPGKTPFKRPRLHHHPGGLEDHSPQRCVVCVADAASEDSDSNKANHIGSSDIFGKLSDYYVLDASSTTCSIGILRNETTTSALSETTINHIYKASSIFKNKSQQTSTLDVSSTEVVQENQLLNERNCLIFLANQSVPLWISCFPHLCILALLHTHLILYRDVPLKISRLTILIVKTLLLTVVKVYARVRCCNTSNFKYNTTQVGQLHLRYATSSLMMTMMEVTLLPPASVSFISPVSNVVVKLHAIITTADERRC</sequence>
<evidence type="ECO:0000256" key="2">
    <source>
        <dbReference type="ARBA" id="ARBA00014207"/>
    </source>
</evidence>
<comment type="subcellular location">
    <subcellularLocation>
        <location evidence="1">Golgi apparatus</location>
        <location evidence="1">trans-Golgi network</location>
    </subcellularLocation>
</comment>
<dbReference type="SUPFAM" id="SSF52821">
    <property type="entry name" value="Rhodanese/Cell cycle control phosphatase"/>
    <property type="match status" value="1"/>
</dbReference>
<feature type="domain" description="Rhodanese" evidence="7">
    <location>
        <begin position="390"/>
        <end position="500"/>
    </location>
</feature>
<proteinExistence type="predicted"/>
<dbReference type="InterPro" id="IPR001763">
    <property type="entry name" value="Rhodanese-like_dom"/>
</dbReference>
<dbReference type="EMBL" id="JARBHB010000001">
    <property type="protein sequence ID" value="KAJ8895741.1"/>
    <property type="molecule type" value="Genomic_DNA"/>
</dbReference>
<accession>A0ABQ9IGG0</accession>
<evidence type="ECO:0000256" key="3">
    <source>
        <dbReference type="ARBA" id="ARBA00022473"/>
    </source>
</evidence>
<dbReference type="InterPro" id="IPR039755">
    <property type="entry name" value="TBC1D23"/>
</dbReference>
<protein>
    <recommendedName>
        <fullName evidence="2">TBC1 domain family member 23</fullName>
    </recommendedName>
</protein>
<dbReference type="InterPro" id="IPR000195">
    <property type="entry name" value="Rab-GAP-TBC_dom"/>
</dbReference>
<keyword evidence="5" id="KW-0812">Transmembrane</keyword>
<keyword evidence="3" id="KW-0217">Developmental protein</keyword>
<evidence type="ECO:0000256" key="5">
    <source>
        <dbReference type="SAM" id="Phobius"/>
    </source>
</evidence>
<organism evidence="8 9">
    <name type="scientific">Dryococelus australis</name>
    <dbReference type="NCBI Taxonomy" id="614101"/>
    <lineage>
        <taxon>Eukaryota</taxon>
        <taxon>Metazoa</taxon>
        <taxon>Ecdysozoa</taxon>
        <taxon>Arthropoda</taxon>
        <taxon>Hexapoda</taxon>
        <taxon>Insecta</taxon>
        <taxon>Pterygota</taxon>
        <taxon>Neoptera</taxon>
        <taxon>Polyneoptera</taxon>
        <taxon>Phasmatodea</taxon>
        <taxon>Verophasmatodea</taxon>
        <taxon>Anareolatae</taxon>
        <taxon>Phasmatidae</taxon>
        <taxon>Eurycanthinae</taxon>
        <taxon>Dryococelus</taxon>
    </lineage>
</organism>
<dbReference type="InterPro" id="IPR036873">
    <property type="entry name" value="Rhodanese-like_dom_sf"/>
</dbReference>
<dbReference type="PROSITE" id="PS50206">
    <property type="entry name" value="RHODANESE_3"/>
    <property type="match status" value="1"/>
</dbReference>
<dbReference type="PANTHER" id="PTHR13297:SF5">
    <property type="entry name" value="TBC1 DOMAIN FAMILY MEMBER 23"/>
    <property type="match status" value="1"/>
</dbReference>
<reference evidence="8 9" key="1">
    <citation type="submission" date="2023-02" db="EMBL/GenBank/DDBJ databases">
        <title>LHISI_Scaffold_Assembly.</title>
        <authorList>
            <person name="Stuart O.P."/>
            <person name="Cleave R."/>
            <person name="Magrath M.J.L."/>
            <person name="Mikheyev A.S."/>
        </authorList>
    </citation>
    <scope>NUCLEOTIDE SEQUENCE [LARGE SCALE GENOMIC DNA]</scope>
    <source>
        <strain evidence="8">Daus_M_001</strain>
        <tissue evidence="8">Leg muscle</tissue>
    </source>
</reference>
<keyword evidence="5" id="KW-0472">Membrane</keyword>
<evidence type="ECO:0000313" key="9">
    <source>
        <dbReference type="Proteomes" id="UP001159363"/>
    </source>
</evidence>
<dbReference type="Gene3D" id="1.10.472.80">
    <property type="entry name" value="Ypt/Rab-GAP domain of gyp1p, domain 3"/>
    <property type="match status" value="1"/>
</dbReference>
<dbReference type="Pfam" id="PF00581">
    <property type="entry name" value="Rhodanese"/>
    <property type="match status" value="1"/>
</dbReference>